<organism evidence="7 8">
    <name type="scientific">Ostreobium quekettii</name>
    <dbReference type="NCBI Taxonomy" id="121088"/>
    <lineage>
        <taxon>Eukaryota</taxon>
        <taxon>Viridiplantae</taxon>
        <taxon>Chlorophyta</taxon>
        <taxon>core chlorophytes</taxon>
        <taxon>Ulvophyceae</taxon>
        <taxon>TCBD clade</taxon>
        <taxon>Bryopsidales</taxon>
        <taxon>Ostreobineae</taxon>
        <taxon>Ostreobiaceae</taxon>
        <taxon>Ostreobium</taxon>
    </lineage>
</organism>
<dbReference type="OrthoDB" id="200404at2759"/>
<reference evidence="7" key="1">
    <citation type="submission" date="2020-12" db="EMBL/GenBank/DDBJ databases">
        <authorList>
            <person name="Iha C."/>
        </authorList>
    </citation>
    <scope>NUCLEOTIDE SEQUENCE</scope>
</reference>
<dbReference type="AlphaFoldDB" id="A0A8S1IUH6"/>
<name>A0A8S1IUH6_9CHLO</name>
<dbReference type="PROSITE" id="PS51257">
    <property type="entry name" value="PROKAR_LIPOPROTEIN"/>
    <property type="match status" value="1"/>
</dbReference>
<dbReference type="InterPro" id="IPR036753">
    <property type="entry name" value="ARPC3_sf"/>
</dbReference>
<evidence type="ECO:0000256" key="5">
    <source>
        <dbReference type="ARBA" id="ARBA00023212"/>
    </source>
</evidence>
<dbReference type="Gene3D" id="1.10.1760.10">
    <property type="entry name" value="Actin-related protein 2/3 complex subunit 3"/>
    <property type="match status" value="1"/>
</dbReference>
<dbReference type="GO" id="GO:0030833">
    <property type="term" value="P:regulation of actin filament polymerization"/>
    <property type="evidence" value="ECO:0007669"/>
    <property type="project" value="InterPro"/>
</dbReference>
<evidence type="ECO:0000313" key="7">
    <source>
        <dbReference type="EMBL" id="CAD7698692.1"/>
    </source>
</evidence>
<evidence type="ECO:0000256" key="1">
    <source>
        <dbReference type="ARBA" id="ARBA00004245"/>
    </source>
</evidence>
<comment type="similarity">
    <text evidence="2">Belongs to the ARPC3 family.</text>
</comment>
<evidence type="ECO:0000256" key="4">
    <source>
        <dbReference type="ARBA" id="ARBA00023203"/>
    </source>
</evidence>
<feature type="region of interest" description="Disordered" evidence="6">
    <location>
        <begin position="125"/>
        <end position="167"/>
    </location>
</feature>
<keyword evidence="8" id="KW-1185">Reference proteome</keyword>
<dbReference type="Pfam" id="PF04062">
    <property type="entry name" value="P21-Arc"/>
    <property type="match status" value="1"/>
</dbReference>
<comment type="subcellular location">
    <subcellularLocation>
        <location evidence="1">Cytoplasm</location>
        <location evidence="1">Cytoskeleton</location>
    </subcellularLocation>
</comment>
<evidence type="ECO:0008006" key="9">
    <source>
        <dbReference type="Google" id="ProtNLM"/>
    </source>
</evidence>
<dbReference type="PANTHER" id="PTHR12391">
    <property type="entry name" value="ARP2/3 COMPLEX 21 KD SUBUNIT"/>
    <property type="match status" value="1"/>
</dbReference>
<keyword evidence="5" id="KW-0206">Cytoskeleton</keyword>
<sequence length="167" mass="18185">MRTDIESCEPVRMAYHSSFNATPSQLACGCPILSLRGRARGPAGPTADPDIVDEALHLFRPNVFFKSFEVQGPADRLLVYLSMHIAACLERLLDAKGGKEEAGRMLFMLAHETVRVPGEAGFGLSGLMAPPTEKAEQGRRDTGWRRSPQLDKSGANEPDACNALNEM</sequence>
<proteinExistence type="inferred from homology"/>
<evidence type="ECO:0000256" key="3">
    <source>
        <dbReference type="ARBA" id="ARBA00022490"/>
    </source>
</evidence>
<evidence type="ECO:0000256" key="6">
    <source>
        <dbReference type="SAM" id="MobiDB-lite"/>
    </source>
</evidence>
<protein>
    <recommendedName>
        <fullName evidence="9">Actin-related protein 2/3 complex subunit 3</fullName>
    </recommendedName>
</protein>
<dbReference type="SUPFAM" id="SSF69060">
    <property type="entry name" value="Arp2/3 complex 21 kDa subunit ARPC3"/>
    <property type="match status" value="1"/>
</dbReference>
<dbReference type="GO" id="GO:0034314">
    <property type="term" value="P:Arp2/3 complex-mediated actin nucleation"/>
    <property type="evidence" value="ECO:0007669"/>
    <property type="project" value="InterPro"/>
</dbReference>
<accession>A0A8S1IUH6</accession>
<feature type="compositionally biased region" description="Basic and acidic residues" evidence="6">
    <location>
        <begin position="133"/>
        <end position="144"/>
    </location>
</feature>
<keyword evidence="3" id="KW-0963">Cytoplasm</keyword>
<gene>
    <name evidence="7" type="ORF">OSTQU699_LOCUS4053</name>
</gene>
<evidence type="ECO:0000256" key="2">
    <source>
        <dbReference type="ARBA" id="ARBA00010856"/>
    </source>
</evidence>
<dbReference type="EMBL" id="CAJHUC010000873">
    <property type="protein sequence ID" value="CAD7698692.1"/>
    <property type="molecule type" value="Genomic_DNA"/>
</dbReference>
<dbReference type="GO" id="GO:0005885">
    <property type="term" value="C:Arp2/3 protein complex"/>
    <property type="evidence" value="ECO:0007669"/>
    <property type="project" value="InterPro"/>
</dbReference>
<dbReference type="GO" id="GO:0003779">
    <property type="term" value="F:actin binding"/>
    <property type="evidence" value="ECO:0007669"/>
    <property type="project" value="UniProtKB-KW"/>
</dbReference>
<keyword evidence="4" id="KW-0009">Actin-binding</keyword>
<evidence type="ECO:0000313" key="8">
    <source>
        <dbReference type="Proteomes" id="UP000708148"/>
    </source>
</evidence>
<dbReference type="Proteomes" id="UP000708148">
    <property type="component" value="Unassembled WGS sequence"/>
</dbReference>
<comment type="caution">
    <text evidence="7">The sequence shown here is derived from an EMBL/GenBank/DDBJ whole genome shotgun (WGS) entry which is preliminary data.</text>
</comment>
<dbReference type="InterPro" id="IPR007204">
    <property type="entry name" value="ARPC3"/>
</dbReference>